<dbReference type="EMBL" id="LUEZ02000080">
    <property type="protein sequence ID" value="RDB19527.1"/>
    <property type="molecule type" value="Genomic_DNA"/>
</dbReference>
<gene>
    <name evidence="1" type="ORF">Hypma_013417</name>
</gene>
<dbReference type="AlphaFoldDB" id="A0A369JG03"/>
<evidence type="ECO:0000313" key="1">
    <source>
        <dbReference type="EMBL" id="RDB19527.1"/>
    </source>
</evidence>
<dbReference type="InParanoid" id="A0A369JG03"/>
<comment type="caution">
    <text evidence="1">The sequence shown here is derived from an EMBL/GenBank/DDBJ whole genome shotgun (WGS) entry which is preliminary data.</text>
</comment>
<organism evidence="1 2">
    <name type="scientific">Hypsizygus marmoreus</name>
    <name type="common">White beech mushroom</name>
    <name type="synonym">Agaricus marmoreus</name>
    <dbReference type="NCBI Taxonomy" id="39966"/>
    <lineage>
        <taxon>Eukaryota</taxon>
        <taxon>Fungi</taxon>
        <taxon>Dikarya</taxon>
        <taxon>Basidiomycota</taxon>
        <taxon>Agaricomycotina</taxon>
        <taxon>Agaricomycetes</taxon>
        <taxon>Agaricomycetidae</taxon>
        <taxon>Agaricales</taxon>
        <taxon>Tricholomatineae</taxon>
        <taxon>Lyophyllaceae</taxon>
        <taxon>Hypsizygus</taxon>
    </lineage>
</organism>
<keyword evidence="2" id="KW-1185">Reference proteome</keyword>
<evidence type="ECO:0000313" key="2">
    <source>
        <dbReference type="Proteomes" id="UP000076154"/>
    </source>
</evidence>
<proteinExistence type="predicted"/>
<name>A0A369JG03_HYPMA</name>
<dbReference type="Proteomes" id="UP000076154">
    <property type="component" value="Unassembled WGS sequence"/>
</dbReference>
<accession>A0A369JG03</accession>
<reference evidence="1" key="1">
    <citation type="submission" date="2018-04" db="EMBL/GenBank/DDBJ databases">
        <title>Whole genome sequencing of Hypsizygus marmoreus.</title>
        <authorList>
            <person name="Choi I.-G."/>
            <person name="Min B."/>
            <person name="Kim J.-G."/>
            <person name="Kim S."/>
            <person name="Oh Y.-L."/>
            <person name="Kong W.-S."/>
            <person name="Park H."/>
            <person name="Jeong J."/>
            <person name="Song E.-S."/>
        </authorList>
    </citation>
    <scope>NUCLEOTIDE SEQUENCE [LARGE SCALE GENOMIC DNA]</scope>
    <source>
        <strain evidence="1">51987-8</strain>
    </source>
</reference>
<protein>
    <submittedName>
        <fullName evidence="1">Uncharacterized protein</fullName>
    </submittedName>
</protein>
<sequence length="120" mass="13484">MKFRSRSPSVLTGACWTMTSFDVDNADDPVALLAFRSPQPSIEGEDRKSLRRHPVPSTTNRSDVILIDVMSTASCHNYFRTHRHSPLAAVINTRRATAISSRMIITSFSQGFPFLLRRCT</sequence>